<dbReference type="InterPro" id="IPR001041">
    <property type="entry name" value="2Fe-2S_ferredoxin-type"/>
</dbReference>
<dbReference type="SUPFAM" id="SSF52343">
    <property type="entry name" value="Ferredoxin reductase-like, C-terminal NADP-linked domain"/>
    <property type="match status" value="1"/>
</dbReference>
<dbReference type="InterPro" id="IPR012675">
    <property type="entry name" value="Beta-grasp_dom_sf"/>
</dbReference>
<accession>A0ABQ6I1A6</accession>
<reference evidence="3" key="1">
    <citation type="journal article" date="2019" name="Int. J. Syst. Evol. Microbiol.">
        <title>The Global Catalogue of Microorganisms (GCM) 10K type strain sequencing project: providing services to taxonomists for standard genome sequencing and annotation.</title>
        <authorList>
            <consortium name="The Broad Institute Genomics Platform"/>
            <consortium name="The Broad Institute Genome Sequencing Center for Infectious Disease"/>
            <person name="Wu L."/>
            <person name="Ma J."/>
        </authorList>
    </citation>
    <scope>NUCLEOTIDE SEQUENCE [LARGE SCALE GENOMIC DNA]</scope>
    <source>
        <strain evidence="3">NBRC 106348</strain>
    </source>
</reference>
<dbReference type="Gene3D" id="3.40.50.80">
    <property type="entry name" value="Nucleotide-binding domain of ferredoxin-NADP reductase (FNR) module"/>
    <property type="match status" value="1"/>
</dbReference>
<feature type="domain" description="2Fe-2S ferredoxin-type" evidence="1">
    <location>
        <begin position="109"/>
        <end position="196"/>
    </location>
</feature>
<dbReference type="InterPro" id="IPR052353">
    <property type="entry name" value="Benzoxazolinone_Detox_Enz"/>
</dbReference>
<dbReference type="Pfam" id="PF00111">
    <property type="entry name" value="Fer2"/>
    <property type="match status" value="1"/>
</dbReference>
<evidence type="ECO:0000313" key="2">
    <source>
        <dbReference type="EMBL" id="GMA24536.1"/>
    </source>
</evidence>
<dbReference type="InterPro" id="IPR006058">
    <property type="entry name" value="2Fe2S_fd_BS"/>
</dbReference>
<evidence type="ECO:0000313" key="3">
    <source>
        <dbReference type="Proteomes" id="UP001157091"/>
    </source>
</evidence>
<dbReference type="InterPro" id="IPR036010">
    <property type="entry name" value="2Fe-2S_ferredoxin-like_sf"/>
</dbReference>
<keyword evidence="3" id="KW-1185">Reference proteome</keyword>
<dbReference type="PANTHER" id="PTHR30212:SF2">
    <property type="entry name" value="PROTEIN YIIM"/>
    <property type="match status" value="1"/>
</dbReference>
<dbReference type="RefSeq" id="WP_284293306.1">
    <property type="nucleotide sequence ID" value="NZ_BSUK01000001.1"/>
</dbReference>
<sequence>MAERLHREGRSFELHVYTPSAATLPLGAHLATRPWRDRVVTHFSAYGDSFRSNAPRVVPRPSPGVALYVCGPLGLVASATACASALEWPRADVHVEHFERAVPVETGGDAFTVVAASTGQRLDVGEDETIAEVLQRAGFEVFLSCEQGICGSCLTGVVDGVPEHRDEVQSPDEHAANTQVNVCCSRSQTPTLTLAV</sequence>
<name>A0ABQ6I1A6_9MICO</name>
<dbReference type="Gene3D" id="3.10.20.30">
    <property type="match status" value="1"/>
</dbReference>
<protein>
    <recommendedName>
        <fullName evidence="1">2Fe-2S ferredoxin-type domain-containing protein</fullName>
    </recommendedName>
</protein>
<dbReference type="EMBL" id="BSUK01000001">
    <property type="protein sequence ID" value="GMA24536.1"/>
    <property type="molecule type" value="Genomic_DNA"/>
</dbReference>
<evidence type="ECO:0000259" key="1">
    <source>
        <dbReference type="PROSITE" id="PS51085"/>
    </source>
</evidence>
<dbReference type="PROSITE" id="PS51085">
    <property type="entry name" value="2FE2S_FER_2"/>
    <property type="match status" value="1"/>
</dbReference>
<dbReference type="InterPro" id="IPR039261">
    <property type="entry name" value="FNR_nucleotide-bd"/>
</dbReference>
<dbReference type="PANTHER" id="PTHR30212">
    <property type="entry name" value="PROTEIN YIIM"/>
    <property type="match status" value="1"/>
</dbReference>
<organism evidence="2 3">
    <name type="scientific">Luteimicrobium album</name>
    <dbReference type="NCBI Taxonomy" id="1054550"/>
    <lineage>
        <taxon>Bacteria</taxon>
        <taxon>Bacillati</taxon>
        <taxon>Actinomycetota</taxon>
        <taxon>Actinomycetes</taxon>
        <taxon>Micrococcales</taxon>
        <taxon>Luteimicrobium</taxon>
    </lineage>
</organism>
<dbReference type="Proteomes" id="UP001157091">
    <property type="component" value="Unassembled WGS sequence"/>
</dbReference>
<gene>
    <name evidence="2" type="ORF">GCM10025864_22950</name>
</gene>
<dbReference type="CDD" id="cd00207">
    <property type="entry name" value="fer2"/>
    <property type="match status" value="1"/>
</dbReference>
<comment type="caution">
    <text evidence="2">The sequence shown here is derived from an EMBL/GenBank/DDBJ whole genome shotgun (WGS) entry which is preliminary data.</text>
</comment>
<dbReference type="SUPFAM" id="SSF54292">
    <property type="entry name" value="2Fe-2S ferredoxin-like"/>
    <property type="match status" value="1"/>
</dbReference>
<dbReference type="PROSITE" id="PS00197">
    <property type="entry name" value="2FE2S_FER_1"/>
    <property type="match status" value="1"/>
</dbReference>
<proteinExistence type="predicted"/>